<protein>
    <submittedName>
        <fullName evidence="1">Uncharacterized protein</fullName>
    </submittedName>
</protein>
<evidence type="ECO:0000313" key="1">
    <source>
        <dbReference type="EMBL" id="CBJ90821.1"/>
    </source>
</evidence>
<reference evidence="1 2" key="1">
    <citation type="journal article" date="2011" name="PLoS ONE">
        <title>The entomopathogenic bacterial endosymbionts xenorhabdus and photorhabdus: convergent lifestyles from divergent genomes.</title>
        <authorList>
            <person name="Chaston J.M."/>
            <person name="Suen G."/>
            <person name="Tucker S.L."/>
            <person name="Andersen A.W."/>
            <person name="Bhasin A."/>
            <person name="Bode E."/>
            <person name="Bode H.B."/>
            <person name="Brachmann A.O."/>
            <person name="Cowles C.E."/>
            <person name="Cowles K.N."/>
            <person name="Darby C."/>
            <person name="de Leon L."/>
            <person name="Drace K."/>
            <person name="Du Z."/>
            <person name="Givaudan A."/>
            <person name="Herbert Tran E.E."/>
            <person name="Jewell K.A."/>
            <person name="Knack J.J."/>
            <person name="Krasomil-Osterfeld K.C."/>
            <person name="Kukor R."/>
            <person name="Lanois A."/>
            <person name="Latreille P."/>
            <person name="Leimgruber N.K."/>
            <person name="Lipke C.M."/>
            <person name="Liu R."/>
            <person name="Lu X."/>
            <person name="Martens E.C."/>
            <person name="Marri P.R."/>
            <person name="Medigue C."/>
            <person name="Menard M.L."/>
            <person name="Miller N.M."/>
            <person name="Morales-Soto N."/>
            <person name="Norton S."/>
            <person name="Ogier J.C."/>
            <person name="Orchard S.S."/>
            <person name="Park D."/>
            <person name="Park Y."/>
            <person name="Qurollo B.A."/>
            <person name="Sugar D.R."/>
            <person name="Richards G.R."/>
            <person name="Rouy Z."/>
            <person name="Slominski B."/>
            <person name="Slominski K."/>
            <person name="Snyder H."/>
            <person name="Tjaden B.C."/>
            <person name="van der Hoeven R."/>
            <person name="Welch R.D."/>
            <person name="Wheeler C."/>
            <person name="Xiang B."/>
            <person name="Barbazuk B."/>
            <person name="Gaudriault S."/>
            <person name="Goodner B."/>
            <person name="Slater S.C."/>
            <person name="Forst S."/>
            <person name="Goldman B.S."/>
            <person name="Goodrich-Blair H."/>
        </authorList>
    </citation>
    <scope>NUCLEOTIDE SEQUENCE [LARGE SCALE GENOMIC DNA]</scope>
    <source>
        <strain evidence="2">ATCC 19061 / DSM 3370 / CCUG 14189 / LMG 1036 / NCIMB 9965 / AN6</strain>
    </source>
</reference>
<proteinExistence type="predicted"/>
<dbReference type="AlphaFoldDB" id="D3VIW4"/>
<dbReference type="Proteomes" id="UP000008075">
    <property type="component" value="Chromosome"/>
</dbReference>
<keyword evidence="2" id="KW-1185">Reference proteome</keyword>
<name>D3VIW4_XENNA</name>
<accession>D3VIW4</accession>
<organism evidence="1 2">
    <name type="scientific">Xenorhabdus nematophila (strain ATCC 19061 / DSM 3370 / CCUG 14189 / LMG 1036 / NCIMB 9965 / AN6)</name>
    <dbReference type="NCBI Taxonomy" id="406817"/>
    <lineage>
        <taxon>Bacteria</taxon>
        <taxon>Pseudomonadati</taxon>
        <taxon>Pseudomonadota</taxon>
        <taxon>Gammaproteobacteria</taxon>
        <taxon>Enterobacterales</taxon>
        <taxon>Morganellaceae</taxon>
        <taxon>Xenorhabdus</taxon>
    </lineage>
</organism>
<gene>
    <name evidence="1" type="ordered locus">XNC1_2767</name>
</gene>
<dbReference type="KEGG" id="xne:XNC1_2767"/>
<dbReference type="HOGENOM" id="CLU_3142366_0_0_6"/>
<sequence>MSVVVGVGIIIVNNKGEILFHKLNPVCLSRQVHLNDLPLPLYEICHKSR</sequence>
<evidence type="ECO:0000313" key="2">
    <source>
        <dbReference type="Proteomes" id="UP000008075"/>
    </source>
</evidence>
<dbReference type="EMBL" id="FN667742">
    <property type="protein sequence ID" value="CBJ90821.1"/>
    <property type="molecule type" value="Genomic_DNA"/>
</dbReference>
<dbReference type="STRING" id="406817.XNC1_2767"/>